<keyword evidence="1" id="KW-0812">Transmembrane</keyword>
<proteinExistence type="predicted"/>
<sequence>MSEPLKIYIGLIIVIPFLVMFITNVSVSNSGGLSAVLYFLSLISTHLVVNKIQSSLN</sequence>
<reference evidence="2" key="1">
    <citation type="submission" date="2009-10" db="EMBL/GenBank/DDBJ databases">
        <title>Complete sequence of Bacillus selenitireducens MLS10.</title>
        <authorList>
            <consortium name="US DOE Joint Genome Institute"/>
            <person name="Lucas S."/>
            <person name="Copeland A."/>
            <person name="Lapidus A."/>
            <person name="Glavina del Rio T."/>
            <person name="Dalin E."/>
            <person name="Tice H."/>
            <person name="Bruce D."/>
            <person name="Goodwin L."/>
            <person name="Pitluck S."/>
            <person name="Sims D."/>
            <person name="Brettin T."/>
            <person name="Detter J.C."/>
            <person name="Han C."/>
            <person name="Larimer F."/>
            <person name="Land M."/>
            <person name="Hauser L."/>
            <person name="Kyrpides N."/>
            <person name="Ovchinnikova G."/>
            <person name="Stolz J."/>
        </authorList>
    </citation>
    <scope>NUCLEOTIDE SEQUENCE [LARGE SCALE GENOMIC DNA]</scope>
    <source>
        <strain evidence="2">MLS10</strain>
    </source>
</reference>
<protein>
    <submittedName>
        <fullName evidence="2">Uncharacterized protein</fullName>
    </submittedName>
</protein>
<name>D6Y099_BACIE</name>
<dbReference type="KEGG" id="bse:Bsel_0968"/>
<dbReference type="Proteomes" id="UP000000271">
    <property type="component" value="Chromosome"/>
</dbReference>
<feature type="transmembrane region" description="Helical" evidence="1">
    <location>
        <begin position="7"/>
        <end position="25"/>
    </location>
</feature>
<organism evidence="2 3">
    <name type="scientific">Bacillus selenitireducens (strain ATCC 700615 / DSM 15326 / MLS10)</name>
    <dbReference type="NCBI Taxonomy" id="439292"/>
    <lineage>
        <taxon>Bacteria</taxon>
        <taxon>Bacillati</taxon>
        <taxon>Bacillota</taxon>
        <taxon>Bacilli</taxon>
        <taxon>Bacillales</taxon>
        <taxon>Bacillaceae</taxon>
        <taxon>Salisediminibacterium</taxon>
    </lineage>
</organism>
<feature type="transmembrane region" description="Helical" evidence="1">
    <location>
        <begin position="31"/>
        <end position="49"/>
    </location>
</feature>
<dbReference type="AlphaFoldDB" id="D6Y099"/>
<evidence type="ECO:0000256" key="1">
    <source>
        <dbReference type="SAM" id="Phobius"/>
    </source>
</evidence>
<accession>D6Y099</accession>
<evidence type="ECO:0000313" key="3">
    <source>
        <dbReference type="Proteomes" id="UP000000271"/>
    </source>
</evidence>
<keyword evidence="1" id="KW-1133">Transmembrane helix</keyword>
<evidence type="ECO:0000313" key="2">
    <source>
        <dbReference type="EMBL" id="ADH98490.1"/>
    </source>
</evidence>
<keyword evidence="3" id="KW-1185">Reference proteome</keyword>
<dbReference type="HOGENOM" id="CLU_2986988_0_0_9"/>
<gene>
    <name evidence="2" type="ordered locus">Bsel_0968</name>
</gene>
<dbReference type="EMBL" id="CP001791">
    <property type="protein sequence ID" value="ADH98490.1"/>
    <property type="molecule type" value="Genomic_DNA"/>
</dbReference>
<keyword evidence="1" id="KW-0472">Membrane</keyword>